<proteinExistence type="predicted"/>
<gene>
    <name evidence="1" type="ORF">BO95DRAFT_181896</name>
</gene>
<evidence type="ECO:0000313" key="1">
    <source>
        <dbReference type="EMBL" id="RAH44239.1"/>
    </source>
</evidence>
<reference evidence="1" key="1">
    <citation type="submission" date="2018-02" db="EMBL/GenBank/DDBJ databases">
        <title>The genomes of Aspergillus section Nigri reveals drivers in fungal speciation.</title>
        <authorList>
            <consortium name="DOE Joint Genome Institute"/>
            <person name="Vesth T.C."/>
            <person name="Nybo J."/>
            <person name="Theobald S."/>
            <person name="Brandl J."/>
            <person name="Frisvad J.C."/>
            <person name="Nielsen K.F."/>
            <person name="Lyhne E.K."/>
            <person name="Kogle M.E."/>
            <person name="Kuo A."/>
            <person name="Riley R."/>
            <person name="Clum A."/>
            <person name="Nolan M."/>
            <person name="Lipzen A."/>
            <person name="Salamov A."/>
            <person name="Henrissat B."/>
            <person name="Wiebenga A."/>
            <person name="De vries R.P."/>
            <person name="Grigoriev I.V."/>
            <person name="Mortensen U.H."/>
            <person name="Andersen M.R."/>
            <person name="Baker S.E."/>
        </authorList>
    </citation>
    <scope>NUCLEOTIDE SEQUENCE</scope>
    <source>
        <strain evidence="1">CBS 621.78</strain>
    </source>
</reference>
<protein>
    <submittedName>
        <fullName evidence="1">Uncharacterized protein</fullName>
    </submittedName>
</protein>
<sequence>MQIVIHRSINLAFSISLHAVWSINPERACACELAIPRSYLLRDNCQNLWPVATTQSPNPETFLSDDLLIDKAAPATPPLITDRVQNPYISADSKSRQNRQSNPQLQRSCPWPTSTTISQFMAHR</sequence>
<name>A0ACD1G519_9EURO</name>
<accession>A0ACD1G519</accession>
<keyword evidence="2" id="KW-1185">Reference proteome</keyword>
<dbReference type="Proteomes" id="UP000249057">
    <property type="component" value="Unassembled WGS sequence"/>
</dbReference>
<evidence type="ECO:0000313" key="2">
    <source>
        <dbReference type="Proteomes" id="UP000249057"/>
    </source>
</evidence>
<organism evidence="1 2">
    <name type="scientific">Aspergillus brunneoviolaceus CBS 621.78</name>
    <dbReference type="NCBI Taxonomy" id="1450534"/>
    <lineage>
        <taxon>Eukaryota</taxon>
        <taxon>Fungi</taxon>
        <taxon>Dikarya</taxon>
        <taxon>Ascomycota</taxon>
        <taxon>Pezizomycotina</taxon>
        <taxon>Eurotiomycetes</taxon>
        <taxon>Eurotiomycetidae</taxon>
        <taxon>Eurotiales</taxon>
        <taxon>Aspergillaceae</taxon>
        <taxon>Aspergillus</taxon>
        <taxon>Aspergillus subgen. Circumdati</taxon>
    </lineage>
</organism>
<dbReference type="EMBL" id="KZ825355">
    <property type="protein sequence ID" value="RAH44239.1"/>
    <property type="molecule type" value="Genomic_DNA"/>
</dbReference>